<sequence>MNKKKIMSSLGEASEFLGEEFWDVINDFLPLVNPRIDIIRTEKEMTIVGELPGIQSEEDLSIRMQGRLLVIAGEIKRPYIVDGQELIKDERFTGPFKRKIRLPEDCMIEKLAASYINGLLKIVIPVYSDEQNDPQHEIPVRFLESNHTTNN</sequence>
<dbReference type="PANTHER" id="PTHR11527">
    <property type="entry name" value="HEAT-SHOCK PROTEIN 20 FAMILY MEMBER"/>
    <property type="match status" value="1"/>
</dbReference>
<dbReference type="Proteomes" id="UP000006315">
    <property type="component" value="Unassembled WGS sequence"/>
</dbReference>
<organism evidence="4 5">
    <name type="scientific">Schinkia azotoformans LMG 9581</name>
    <dbReference type="NCBI Taxonomy" id="1131731"/>
    <lineage>
        <taxon>Bacteria</taxon>
        <taxon>Bacillati</taxon>
        <taxon>Bacillota</taxon>
        <taxon>Bacilli</taxon>
        <taxon>Bacillales</taxon>
        <taxon>Bacillaceae</taxon>
        <taxon>Calidifontibacillus/Schinkia group</taxon>
        <taxon>Schinkia</taxon>
    </lineage>
</organism>
<comment type="similarity">
    <text evidence="1 2">Belongs to the small heat shock protein (HSP20) family.</text>
</comment>
<dbReference type="STRING" id="1131731.BAZO_02452"/>
<keyword evidence="4" id="KW-0346">Stress response</keyword>
<reference evidence="4 5" key="1">
    <citation type="journal article" date="2012" name="Front. Microbiol.">
        <title>Redundancy and modularity in membrane-associated dissimilatory nitrate reduction in Bacillus.</title>
        <authorList>
            <person name="Heylen K."/>
            <person name="Keltjens J."/>
        </authorList>
    </citation>
    <scope>NUCLEOTIDE SEQUENCE [LARGE SCALE GENOMIC DNA]</scope>
    <source>
        <strain evidence="4 5">LMG 9581</strain>
    </source>
</reference>
<dbReference type="SUPFAM" id="SSF49764">
    <property type="entry name" value="HSP20-like chaperones"/>
    <property type="match status" value="1"/>
</dbReference>
<evidence type="ECO:0000256" key="1">
    <source>
        <dbReference type="PROSITE-ProRule" id="PRU00285"/>
    </source>
</evidence>
<dbReference type="InterPro" id="IPR008978">
    <property type="entry name" value="HSP20-like_chaperone"/>
</dbReference>
<evidence type="ECO:0000313" key="5">
    <source>
        <dbReference type="Proteomes" id="UP000006315"/>
    </source>
</evidence>
<dbReference type="PATRIC" id="fig|1131731.3.peg.505"/>
<keyword evidence="5" id="KW-1185">Reference proteome</keyword>
<evidence type="ECO:0000259" key="3">
    <source>
        <dbReference type="PROSITE" id="PS01031"/>
    </source>
</evidence>
<proteinExistence type="inferred from homology"/>
<dbReference type="GeneID" id="89468224"/>
<accession>K6DKS7</accession>
<protein>
    <submittedName>
        <fullName evidence="4">Small heat shock protein</fullName>
    </submittedName>
</protein>
<dbReference type="RefSeq" id="WP_003329637.1">
    <property type="nucleotide sequence ID" value="NZ_AJLR01000034.1"/>
</dbReference>
<dbReference type="AlphaFoldDB" id="K6DKS7"/>
<evidence type="ECO:0000256" key="2">
    <source>
        <dbReference type="RuleBase" id="RU003616"/>
    </source>
</evidence>
<name>K6DKS7_SCHAZ</name>
<feature type="domain" description="SHSP" evidence="3">
    <location>
        <begin position="27"/>
        <end position="141"/>
    </location>
</feature>
<dbReference type="PROSITE" id="PS01031">
    <property type="entry name" value="SHSP"/>
    <property type="match status" value="1"/>
</dbReference>
<comment type="caution">
    <text evidence="4">The sequence shown here is derived from an EMBL/GenBank/DDBJ whole genome shotgun (WGS) entry which is preliminary data.</text>
</comment>
<dbReference type="InterPro" id="IPR031107">
    <property type="entry name" value="Small_HSP"/>
</dbReference>
<dbReference type="EMBL" id="AJLR01000034">
    <property type="protein sequence ID" value="EKN68904.1"/>
    <property type="molecule type" value="Genomic_DNA"/>
</dbReference>
<evidence type="ECO:0000313" key="4">
    <source>
        <dbReference type="EMBL" id="EKN68904.1"/>
    </source>
</evidence>
<dbReference type="CDD" id="cd06464">
    <property type="entry name" value="ACD_sHsps-like"/>
    <property type="match status" value="1"/>
</dbReference>
<dbReference type="InterPro" id="IPR002068">
    <property type="entry name" value="A-crystallin/Hsp20_dom"/>
</dbReference>
<gene>
    <name evidence="4" type="ORF">BAZO_02452</name>
</gene>
<dbReference type="Pfam" id="PF00011">
    <property type="entry name" value="HSP20"/>
    <property type="match status" value="1"/>
</dbReference>
<dbReference type="Gene3D" id="2.60.40.790">
    <property type="match status" value="1"/>
</dbReference>